<feature type="domain" description="DUF6933" evidence="1">
    <location>
        <begin position="68"/>
        <end position="151"/>
    </location>
</feature>
<dbReference type="EMBL" id="FNQG01000014">
    <property type="protein sequence ID" value="SEA31291.1"/>
    <property type="molecule type" value="Genomic_DNA"/>
</dbReference>
<reference evidence="2 3" key="1">
    <citation type="submission" date="2016-10" db="EMBL/GenBank/DDBJ databases">
        <authorList>
            <person name="de Groot N.N."/>
        </authorList>
    </citation>
    <scope>NUCLEOTIDE SEQUENCE [LARGE SCALE GENOMIC DNA]</scope>
    <source>
        <strain evidence="2 3">DSM 2872</strain>
    </source>
</reference>
<sequence>MLIQCTAALQAKINKYVEIADFEAIQAQNENAGSLNDFFAWHANIHPFDQNHSQYTDANKIPGFKAIRNSVLLTNNVSHAPAVIIAARAATYKDFVNEVKKAVRTTLMAYGATEEFVERYLAEPVIFTKSGNRKQLGLHKEMAQSLQWAAADYVVECHGDVEPLPAVMVAHMKDFLIGAPNYHRPGETTEKELMALGGWKDGVDEISKDKRS</sequence>
<evidence type="ECO:0000313" key="3">
    <source>
        <dbReference type="Proteomes" id="UP000183469"/>
    </source>
</evidence>
<evidence type="ECO:0000313" key="2">
    <source>
        <dbReference type="EMBL" id="SEA31291.1"/>
    </source>
</evidence>
<proteinExistence type="predicted"/>
<dbReference type="Proteomes" id="UP000183469">
    <property type="component" value="Unassembled WGS sequence"/>
</dbReference>
<dbReference type="OrthoDB" id="9801392at2"/>
<dbReference type="AlphaFoldDB" id="A0A1H4A6J0"/>
<gene>
    <name evidence="2" type="ORF">SAMN05660648_02744</name>
</gene>
<protein>
    <recommendedName>
        <fullName evidence="1">DUF6933 domain-containing protein</fullName>
    </recommendedName>
</protein>
<evidence type="ECO:0000259" key="1">
    <source>
        <dbReference type="Pfam" id="PF22016"/>
    </source>
</evidence>
<dbReference type="RefSeq" id="WP_074673322.1">
    <property type="nucleotide sequence ID" value="NZ_FNQG01000014.1"/>
</dbReference>
<name>A0A1H4A6J0_SELRU</name>
<dbReference type="Pfam" id="PF22016">
    <property type="entry name" value="DUF6933"/>
    <property type="match status" value="1"/>
</dbReference>
<accession>A0A1H4A6J0</accession>
<dbReference type="InterPro" id="IPR053864">
    <property type="entry name" value="DUF6933"/>
</dbReference>
<organism evidence="2 3">
    <name type="scientific">Selenomonas ruminantium</name>
    <dbReference type="NCBI Taxonomy" id="971"/>
    <lineage>
        <taxon>Bacteria</taxon>
        <taxon>Bacillati</taxon>
        <taxon>Bacillota</taxon>
        <taxon>Negativicutes</taxon>
        <taxon>Selenomonadales</taxon>
        <taxon>Selenomonadaceae</taxon>
        <taxon>Selenomonas</taxon>
    </lineage>
</organism>